<gene>
    <name evidence="2" type="ORF">OKIOD_LOCUS7907</name>
</gene>
<protein>
    <submittedName>
        <fullName evidence="2">Oidioi.mRNA.OKI2018_I69.XSR.g16349.t1.cds</fullName>
    </submittedName>
</protein>
<proteinExistence type="predicted"/>
<evidence type="ECO:0000313" key="2">
    <source>
        <dbReference type="EMBL" id="CAG5099213.1"/>
    </source>
</evidence>
<accession>A0ABN7SQ62</accession>
<evidence type="ECO:0000313" key="3">
    <source>
        <dbReference type="Proteomes" id="UP001158576"/>
    </source>
</evidence>
<evidence type="ECO:0000259" key="1">
    <source>
        <dbReference type="Pfam" id="PF09759"/>
    </source>
</evidence>
<name>A0ABN7SQ62_OIKDI</name>
<dbReference type="InterPro" id="IPR019156">
    <property type="entry name" value="Ataxin-10_domain"/>
</dbReference>
<sequence length="460" mass="52522">MNPSTGTSSPFGSFPTQKDLIESSVRSALSTQQVVTFLMQVDENLSDEHLMDGLRRWRNIFGQGGADLNLQINWMKYEKKLNNFFHSFVRERWRGGLSILLQLIHNMCHPIRFVGDDCIDEGGTLLQIGEHFDSHMISFFAAALLSCEKSYWEKENKTMLKGESISAILLYLIEKFDEIGHKEGWISLLFNHFWVVSPEVFCTALEKSNSEILPPLLEFITDQMTENPVGLKTDDSDCEFPIVILDNIREYFLLHCNCILLPGPTNKESGNRDMSKSIIFEVLKFIAPASARHTASFATEPMLVAICGIMKRCWEISQNPKYKDELRPRLQDGGELPQRSAYIEIMFEIWKNTVRILANILGHHESEHKKEMQDEVRALGAIPAVLAAAGTLHTNQIRPWAIQAIDQLTKNNLENQAEISSLKNMGKVDHDDVTVDREDGKFHFKRIQLDKKDAKKEIIQ</sequence>
<dbReference type="Proteomes" id="UP001158576">
    <property type="component" value="Chromosome XSR"/>
</dbReference>
<feature type="domain" description="Ataxin-10" evidence="1">
    <location>
        <begin position="353"/>
        <end position="432"/>
    </location>
</feature>
<dbReference type="EMBL" id="OU015569">
    <property type="protein sequence ID" value="CAG5099213.1"/>
    <property type="molecule type" value="Genomic_DNA"/>
</dbReference>
<keyword evidence="3" id="KW-1185">Reference proteome</keyword>
<dbReference type="Pfam" id="PF09759">
    <property type="entry name" value="Atx10homo_assoc"/>
    <property type="match status" value="1"/>
</dbReference>
<reference evidence="2 3" key="1">
    <citation type="submission" date="2021-04" db="EMBL/GenBank/DDBJ databases">
        <authorList>
            <person name="Bliznina A."/>
        </authorList>
    </citation>
    <scope>NUCLEOTIDE SEQUENCE [LARGE SCALE GENOMIC DNA]</scope>
</reference>
<organism evidence="2 3">
    <name type="scientific">Oikopleura dioica</name>
    <name type="common">Tunicate</name>
    <dbReference type="NCBI Taxonomy" id="34765"/>
    <lineage>
        <taxon>Eukaryota</taxon>
        <taxon>Metazoa</taxon>
        <taxon>Chordata</taxon>
        <taxon>Tunicata</taxon>
        <taxon>Appendicularia</taxon>
        <taxon>Copelata</taxon>
        <taxon>Oikopleuridae</taxon>
        <taxon>Oikopleura</taxon>
    </lineage>
</organism>